<protein>
    <submittedName>
        <fullName evidence="1">Uncharacterized protein</fullName>
    </submittedName>
</protein>
<sequence>MQTVVFEAYPKVSLEAFLPELSLEIPELSDDILMHYVRNAAIEFAERSLALQRDITMCLQPCVPDYILEAPDCMRIISLHKVKTNGKRAYADCAQCCVFDDLQVMWQKPDILWVRPVPVEAQEITVIVSVAPHHDACELDEILLTRYKEAILAGTRAQLYGLQRRPWTSLVSAVEQRKEFDRRIAAAGTDRLLQGRTGRVRMQTIFNRSRTR</sequence>
<accession>A0A2A2CG57</accession>
<dbReference type="RefSeq" id="WP_095586007.1">
    <property type="nucleotide sequence ID" value="NZ_MRVZ01000012.1"/>
</dbReference>
<dbReference type="AlphaFoldDB" id="A0A2A2CG57"/>
<name>A0A2A2CG57_ECOLX</name>
<organism evidence="1 2">
    <name type="scientific">Escherichia coli</name>
    <dbReference type="NCBI Taxonomy" id="562"/>
    <lineage>
        <taxon>Bacteria</taxon>
        <taxon>Pseudomonadati</taxon>
        <taxon>Pseudomonadota</taxon>
        <taxon>Gammaproteobacteria</taxon>
        <taxon>Enterobacterales</taxon>
        <taxon>Enterobacteriaceae</taxon>
        <taxon>Escherichia</taxon>
    </lineage>
</organism>
<evidence type="ECO:0000313" key="1">
    <source>
        <dbReference type="EMBL" id="PAU25802.1"/>
    </source>
</evidence>
<dbReference type="Proteomes" id="UP000218543">
    <property type="component" value="Unassembled WGS sequence"/>
</dbReference>
<comment type="caution">
    <text evidence="1">The sequence shown here is derived from an EMBL/GenBank/DDBJ whole genome shotgun (WGS) entry which is preliminary data.</text>
</comment>
<dbReference type="EMBL" id="MRVZ01000012">
    <property type="protein sequence ID" value="PAU25802.1"/>
    <property type="molecule type" value="Genomic_DNA"/>
</dbReference>
<gene>
    <name evidence="1" type="ORF">BTQ06_04775</name>
</gene>
<evidence type="ECO:0000313" key="2">
    <source>
        <dbReference type="Proteomes" id="UP000218543"/>
    </source>
</evidence>
<proteinExistence type="predicted"/>
<reference evidence="1 2" key="1">
    <citation type="submission" date="2016-12" db="EMBL/GenBank/DDBJ databases">
        <title>Real-Time Genomic Investigation Underlying the Public Health Response to a Shiga Toxin-Producing Escherichia Coli O26:H11 Outbreak in a Nursery.</title>
        <authorList>
            <person name="Ferdous M."/>
            <person name="Moran-Gilad J."/>
            <person name="Rossen J.W."/>
            <person name="Gdalevich M."/>
        </authorList>
    </citation>
    <scope>NUCLEOTIDE SEQUENCE [LARGE SCALE GENOMIC DNA]</scope>
    <source>
        <strain evidence="1 2">STEC 514-2</strain>
    </source>
</reference>